<reference evidence="1" key="1">
    <citation type="submission" date="2019-11" db="EMBL/GenBank/DDBJ databases">
        <authorList>
            <person name="Liu Y."/>
            <person name="Hou J."/>
            <person name="Li T.-Q."/>
            <person name="Guan C.-H."/>
            <person name="Wu X."/>
            <person name="Wu H.-Z."/>
            <person name="Ling F."/>
            <person name="Zhang R."/>
            <person name="Shi X.-G."/>
            <person name="Ren J.-P."/>
            <person name="Chen E.-F."/>
            <person name="Sun J.-M."/>
        </authorList>
    </citation>
    <scope>NUCLEOTIDE SEQUENCE</scope>
    <source>
        <strain evidence="1">Adult_tree_wgs_1</strain>
        <tissue evidence="1">Leaves</tissue>
    </source>
</reference>
<evidence type="ECO:0000313" key="2">
    <source>
        <dbReference type="Proteomes" id="UP000626092"/>
    </source>
</evidence>
<comment type="caution">
    <text evidence="1">The sequence shown here is derived from an EMBL/GenBank/DDBJ whole genome shotgun (WGS) entry which is preliminary data.</text>
</comment>
<dbReference type="OrthoDB" id="1770420at2759"/>
<proteinExistence type="predicted"/>
<gene>
    <name evidence="1" type="ORF">RHSIM_Rhsim05G0043700</name>
</gene>
<protein>
    <submittedName>
        <fullName evidence="1">Uncharacterized protein</fullName>
    </submittedName>
</protein>
<accession>A0A834GZA8</accession>
<dbReference type="Proteomes" id="UP000626092">
    <property type="component" value="Unassembled WGS sequence"/>
</dbReference>
<dbReference type="EMBL" id="WJXA01000005">
    <property type="protein sequence ID" value="KAF7143385.1"/>
    <property type="molecule type" value="Genomic_DNA"/>
</dbReference>
<keyword evidence="2" id="KW-1185">Reference proteome</keyword>
<organism evidence="1 2">
    <name type="scientific">Rhododendron simsii</name>
    <name type="common">Sims's rhododendron</name>
    <dbReference type="NCBI Taxonomy" id="118357"/>
    <lineage>
        <taxon>Eukaryota</taxon>
        <taxon>Viridiplantae</taxon>
        <taxon>Streptophyta</taxon>
        <taxon>Embryophyta</taxon>
        <taxon>Tracheophyta</taxon>
        <taxon>Spermatophyta</taxon>
        <taxon>Magnoliopsida</taxon>
        <taxon>eudicotyledons</taxon>
        <taxon>Gunneridae</taxon>
        <taxon>Pentapetalae</taxon>
        <taxon>asterids</taxon>
        <taxon>Ericales</taxon>
        <taxon>Ericaceae</taxon>
        <taxon>Ericoideae</taxon>
        <taxon>Rhodoreae</taxon>
        <taxon>Rhododendron</taxon>
    </lineage>
</organism>
<name>A0A834GZA8_RHOSS</name>
<dbReference type="AlphaFoldDB" id="A0A834GZA8"/>
<sequence length="116" mass="13082">METVCSSVPSSVVVDVLCRRLQMISVVHQQSSSLTNSRSSRRCCPSFRSDAVALVAVVRLCFSIAVKFSSQFTFVSHPRRRRSISDFVRFISVILHPDRRQNPSIHPHCHQSPPFG</sequence>
<evidence type="ECO:0000313" key="1">
    <source>
        <dbReference type="EMBL" id="KAF7143385.1"/>
    </source>
</evidence>